<keyword evidence="4" id="KW-1185">Reference proteome</keyword>
<dbReference type="PANTHER" id="PTHR43236">
    <property type="entry name" value="ANTITOXIN HIGA1"/>
    <property type="match status" value="1"/>
</dbReference>
<dbReference type="KEGG" id="vff:VITFI_CDS0084"/>
<dbReference type="SMART" id="SM00530">
    <property type="entry name" value="HTH_XRE"/>
    <property type="match status" value="1"/>
</dbReference>
<dbReference type="InterPro" id="IPR010359">
    <property type="entry name" value="IrrE_HExxH"/>
</dbReference>
<evidence type="ECO:0000259" key="2">
    <source>
        <dbReference type="PROSITE" id="PS50943"/>
    </source>
</evidence>
<sequence length="376" mass="40687">MQKVLHSDTIRAALAAKGWDQKTLAEAVGVSAQSVTNWLKGADFPRPAALLKLATTLSIGFDQLVQVDTASQPVVAFRKKGSAKTTQDHVQRAMALGALLKPLTGYLPARQSLRTQIADTSLTYDRLQATVAAVRAKLGIGQEAVLSYERLIGQFAENDAVIVPVMWGAKKNHENALHILLPAEKVTFIYLNLDTHLEDFKFWMAHELAHVYTPEVAGKPEGEDFADAFAGALLFPRELAHRVYAEAVLAPTVRAELAVLHAAAQAHQISLYSVFMQVSLHAQAAQLPALKVSEPEVHAVRNSSAVRGELVSATLFAPLPPAPATYIASAHSVFQSAFFPALRAMLRERGTGAGYVQQALGLAMPDSQAIYEELTR</sequence>
<dbReference type="Gene3D" id="1.10.260.40">
    <property type="entry name" value="lambda repressor-like DNA-binding domains"/>
    <property type="match status" value="1"/>
</dbReference>
<reference evidence="3 4" key="1">
    <citation type="submission" date="2017-07" db="EMBL/GenBank/DDBJ databases">
        <title>Complete Genome Sequence of the cosmetic ferment Vitreoscilla filiformis (ATCC15551).</title>
        <authorList>
            <person name="Contreras S."/>
            <person name="Sagory-Zalkind P."/>
            <person name="Blanquart H."/>
            <person name="Iltis A."/>
            <person name="Morand S.C."/>
        </authorList>
    </citation>
    <scope>NUCLEOTIDE SEQUENCE [LARGE SCALE GENOMIC DNA]</scope>
    <source>
        <strain evidence="3 4">ATCC 15551</strain>
    </source>
</reference>
<keyword evidence="3" id="KW-0238">DNA-binding</keyword>
<organism evidence="3 4">
    <name type="scientific">Vitreoscilla filiformis</name>
    <dbReference type="NCBI Taxonomy" id="63"/>
    <lineage>
        <taxon>Bacteria</taxon>
        <taxon>Pseudomonadati</taxon>
        <taxon>Pseudomonadota</taxon>
        <taxon>Betaproteobacteria</taxon>
        <taxon>Neisseriales</taxon>
        <taxon>Neisseriaceae</taxon>
        <taxon>Vitreoscilla</taxon>
    </lineage>
</organism>
<dbReference type="EMBL" id="CP022423">
    <property type="protein sequence ID" value="ASM75863.1"/>
    <property type="molecule type" value="Genomic_DNA"/>
</dbReference>
<dbReference type="PANTHER" id="PTHR43236:SF2">
    <property type="entry name" value="BLL0069 PROTEIN"/>
    <property type="match status" value="1"/>
</dbReference>
<proteinExistence type="inferred from homology"/>
<accession>A0A221KAJ1</accession>
<dbReference type="AlphaFoldDB" id="A0A221KAJ1"/>
<name>A0A221KAJ1_VITFI</name>
<evidence type="ECO:0000256" key="1">
    <source>
        <dbReference type="ARBA" id="ARBA00007227"/>
    </source>
</evidence>
<comment type="similarity">
    <text evidence="1">Belongs to the short-chain fatty acyl-CoA assimilation regulator (ScfR) family.</text>
</comment>
<protein>
    <submittedName>
        <fullName evidence="3">DNA-binding protein</fullName>
    </submittedName>
</protein>
<dbReference type="CDD" id="cd00093">
    <property type="entry name" value="HTH_XRE"/>
    <property type="match status" value="1"/>
</dbReference>
<dbReference type="InterPro" id="IPR052345">
    <property type="entry name" value="Rad_response_metalloprotease"/>
</dbReference>
<dbReference type="OrthoDB" id="9124406at2"/>
<evidence type="ECO:0000313" key="4">
    <source>
        <dbReference type="Proteomes" id="UP000199729"/>
    </source>
</evidence>
<dbReference type="GO" id="GO:0003677">
    <property type="term" value="F:DNA binding"/>
    <property type="evidence" value="ECO:0007669"/>
    <property type="project" value="UniProtKB-KW"/>
</dbReference>
<dbReference type="Proteomes" id="UP000199729">
    <property type="component" value="Chromosome"/>
</dbReference>
<dbReference type="InterPro" id="IPR001387">
    <property type="entry name" value="Cro/C1-type_HTH"/>
</dbReference>
<dbReference type="Pfam" id="PF01381">
    <property type="entry name" value="HTH_3"/>
    <property type="match status" value="1"/>
</dbReference>
<gene>
    <name evidence="3" type="ORF">VITFI_CDS0084</name>
</gene>
<evidence type="ECO:0000313" key="3">
    <source>
        <dbReference type="EMBL" id="ASM75863.1"/>
    </source>
</evidence>
<dbReference type="PROSITE" id="PS50943">
    <property type="entry name" value="HTH_CROC1"/>
    <property type="match status" value="1"/>
</dbReference>
<dbReference type="SUPFAM" id="SSF47413">
    <property type="entry name" value="lambda repressor-like DNA-binding domains"/>
    <property type="match status" value="1"/>
</dbReference>
<feature type="domain" description="HTH cro/C1-type" evidence="2">
    <location>
        <begin position="10"/>
        <end position="64"/>
    </location>
</feature>
<dbReference type="InterPro" id="IPR010982">
    <property type="entry name" value="Lambda_DNA-bd_dom_sf"/>
</dbReference>
<dbReference type="Pfam" id="PF06114">
    <property type="entry name" value="Peptidase_M78"/>
    <property type="match status" value="1"/>
</dbReference>
<dbReference type="RefSeq" id="WP_089415321.1">
    <property type="nucleotide sequence ID" value="NZ_CP022423.1"/>
</dbReference>